<dbReference type="Pfam" id="PF00486">
    <property type="entry name" value="Trans_reg_C"/>
    <property type="match status" value="1"/>
</dbReference>
<dbReference type="Pfam" id="PF03704">
    <property type="entry name" value="BTAD"/>
    <property type="match status" value="1"/>
</dbReference>
<dbReference type="GO" id="GO:0000160">
    <property type="term" value="P:phosphorelay signal transduction system"/>
    <property type="evidence" value="ECO:0007669"/>
    <property type="project" value="UniProtKB-KW"/>
</dbReference>
<keyword evidence="4 6" id="KW-0238">DNA-binding</keyword>
<dbReference type="AlphaFoldDB" id="A0A3Q9EXL7"/>
<dbReference type="GO" id="GO:0006355">
    <property type="term" value="P:regulation of DNA-templated transcription"/>
    <property type="evidence" value="ECO:0007669"/>
    <property type="project" value="InterPro"/>
</dbReference>
<sequence length="281" mass="31333">MQISLLGPFEIVTDDNRTFAPNAPKLCQILTVTALQPREAVATGTLIRELWGEDAPAAATRTLQTHVYHARRMLSDMRVTAPGRQLLATQAPGYRIDVKDEEVDASRFERFVQRAQRKLVEGELHRAAEDLKQAMSLWRGPVFSNVPAGDVLVGEAARLEELKIRALELRAETELRLGRHREFLPELRSLVNSHPLHEWLHGQLITALHRAGRRAEALQAYQNLYRILKRELGLAPSVELQRLQAQILSAAGPEAPLALRLRIDHRPGAVPAPVPTTAVAS</sequence>
<organism evidence="8 9">
    <name type="scientific">Streptomyces cyaneochromogenes</name>
    <dbReference type="NCBI Taxonomy" id="2496836"/>
    <lineage>
        <taxon>Bacteria</taxon>
        <taxon>Bacillati</taxon>
        <taxon>Actinomycetota</taxon>
        <taxon>Actinomycetes</taxon>
        <taxon>Kitasatosporales</taxon>
        <taxon>Streptomycetaceae</taxon>
        <taxon>Streptomyces</taxon>
    </lineage>
</organism>
<keyword evidence="3" id="KW-0805">Transcription regulation</keyword>
<feature type="domain" description="OmpR/PhoB-type" evidence="7">
    <location>
        <begin position="1"/>
        <end position="98"/>
    </location>
</feature>
<keyword evidence="5" id="KW-0804">Transcription</keyword>
<reference evidence="8 9" key="1">
    <citation type="journal article" date="2019" name="Int. J. Syst. Evol. Microbiol.">
        <title>Streptomyces cyaneochromogenes sp. nov., a blue pigment-producing actinomycete from manganese-contaminated soil.</title>
        <authorList>
            <person name="Tang X."/>
            <person name="Zhao J."/>
            <person name="Li K."/>
            <person name="Chen Z."/>
            <person name="Sun Y."/>
            <person name="Gao J."/>
        </authorList>
    </citation>
    <scope>NUCLEOTIDE SEQUENCE [LARGE SCALE GENOMIC DNA]</scope>
    <source>
        <strain evidence="8 9">MK-45</strain>
    </source>
</reference>
<dbReference type="OrthoDB" id="4336084at2"/>
<evidence type="ECO:0000256" key="6">
    <source>
        <dbReference type="PROSITE-ProRule" id="PRU01091"/>
    </source>
</evidence>
<accession>A0A3Q9EXL7</accession>
<dbReference type="PANTHER" id="PTHR35807:SF1">
    <property type="entry name" value="TRANSCRIPTIONAL REGULATOR REDD"/>
    <property type="match status" value="1"/>
</dbReference>
<evidence type="ECO:0000256" key="4">
    <source>
        <dbReference type="ARBA" id="ARBA00023125"/>
    </source>
</evidence>
<dbReference type="SUPFAM" id="SSF48452">
    <property type="entry name" value="TPR-like"/>
    <property type="match status" value="1"/>
</dbReference>
<dbReference type="InterPro" id="IPR016032">
    <property type="entry name" value="Sig_transdc_resp-reg_C-effctor"/>
</dbReference>
<dbReference type="PROSITE" id="PS51755">
    <property type="entry name" value="OMPR_PHOB"/>
    <property type="match status" value="1"/>
</dbReference>
<proteinExistence type="inferred from homology"/>
<dbReference type="SMART" id="SM01043">
    <property type="entry name" value="BTAD"/>
    <property type="match status" value="1"/>
</dbReference>
<evidence type="ECO:0000256" key="1">
    <source>
        <dbReference type="ARBA" id="ARBA00005820"/>
    </source>
</evidence>
<name>A0A3Q9EXL7_9ACTN</name>
<evidence type="ECO:0000259" key="7">
    <source>
        <dbReference type="PROSITE" id="PS51755"/>
    </source>
</evidence>
<keyword evidence="9" id="KW-1185">Reference proteome</keyword>
<dbReference type="Gene3D" id="1.10.10.10">
    <property type="entry name" value="Winged helix-like DNA-binding domain superfamily/Winged helix DNA-binding domain"/>
    <property type="match status" value="1"/>
</dbReference>
<dbReference type="FunFam" id="1.25.40.10:FF:000222">
    <property type="entry name" value="SARP family transcriptional regulator"/>
    <property type="match status" value="1"/>
</dbReference>
<evidence type="ECO:0000256" key="2">
    <source>
        <dbReference type="ARBA" id="ARBA00023012"/>
    </source>
</evidence>
<evidence type="ECO:0000313" key="9">
    <source>
        <dbReference type="Proteomes" id="UP000280298"/>
    </source>
</evidence>
<dbReference type="SUPFAM" id="SSF46894">
    <property type="entry name" value="C-terminal effector domain of the bipartite response regulators"/>
    <property type="match status" value="1"/>
</dbReference>
<gene>
    <name evidence="8" type="ORF">EJ357_35255</name>
</gene>
<dbReference type="GO" id="GO:0003677">
    <property type="term" value="F:DNA binding"/>
    <property type="evidence" value="ECO:0007669"/>
    <property type="project" value="UniProtKB-UniRule"/>
</dbReference>
<dbReference type="InterPro" id="IPR005158">
    <property type="entry name" value="BTAD"/>
</dbReference>
<evidence type="ECO:0000256" key="3">
    <source>
        <dbReference type="ARBA" id="ARBA00023015"/>
    </source>
</evidence>
<dbReference type="KEGG" id="scya:EJ357_35255"/>
<comment type="similarity">
    <text evidence="1">Belongs to the AfsR/DnrI/RedD regulatory family.</text>
</comment>
<evidence type="ECO:0000313" key="8">
    <source>
        <dbReference type="EMBL" id="AZQ38068.1"/>
    </source>
</evidence>
<dbReference type="Proteomes" id="UP000280298">
    <property type="component" value="Chromosome"/>
</dbReference>
<protein>
    <submittedName>
        <fullName evidence="8">Transcriptional regulator</fullName>
    </submittedName>
</protein>
<dbReference type="InterPro" id="IPR051677">
    <property type="entry name" value="AfsR-DnrI-RedD_regulator"/>
</dbReference>
<dbReference type="InterPro" id="IPR011990">
    <property type="entry name" value="TPR-like_helical_dom_sf"/>
</dbReference>
<dbReference type="InterPro" id="IPR036388">
    <property type="entry name" value="WH-like_DNA-bd_sf"/>
</dbReference>
<feature type="DNA-binding region" description="OmpR/PhoB-type" evidence="6">
    <location>
        <begin position="1"/>
        <end position="98"/>
    </location>
</feature>
<dbReference type="Gene3D" id="1.25.40.10">
    <property type="entry name" value="Tetratricopeptide repeat domain"/>
    <property type="match status" value="1"/>
</dbReference>
<keyword evidence="2" id="KW-0902">Two-component regulatory system</keyword>
<dbReference type="RefSeq" id="WP_126395727.1">
    <property type="nucleotide sequence ID" value="NZ_CP034539.1"/>
</dbReference>
<dbReference type="PANTHER" id="PTHR35807">
    <property type="entry name" value="TRANSCRIPTIONAL REGULATOR REDD-RELATED"/>
    <property type="match status" value="1"/>
</dbReference>
<evidence type="ECO:0000256" key="5">
    <source>
        <dbReference type="ARBA" id="ARBA00023163"/>
    </source>
</evidence>
<dbReference type="EMBL" id="CP034539">
    <property type="protein sequence ID" value="AZQ38068.1"/>
    <property type="molecule type" value="Genomic_DNA"/>
</dbReference>
<dbReference type="CDD" id="cd15831">
    <property type="entry name" value="BTAD"/>
    <property type="match status" value="1"/>
</dbReference>
<dbReference type="InterPro" id="IPR001867">
    <property type="entry name" value="OmpR/PhoB-type_DNA-bd"/>
</dbReference>